<sequence>MFYNFDFSLLNSKWVKEDAVREELISPLLKALGYSISGNHRIIRSFALPHPYVYIGTKKNNIKIIPDYLLMIDGKHKWILDAKGPSENILSGKNVEQAYSYAIHPEIRASVYALCNGHQIAIFNINKTDPVLIFNLKDLSRNLNELKKILSPLAFSNPRLLDFKPDFGLALHKLGYPLGDIISFKSLGLPFIIRVNDDLYSAVVEIGPISEGFNDGTFCLSLDFSKKMLDKILAKIDNKIANKIKESLSRQPYSIEILEGTPVLKINAKITGEIYENKDEQYSPLRIIDIDYVSPVDG</sequence>
<protein>
    <submittedName>
        <fullName evidence="1">Uncharacterized protein</fullName>
    </submittedName>
</protein>
<comment type="caution">
    <text evidence="1">The sequence shown here is derived from an EMBL/GenBank/DDBJ whole genome shotgun (WGS) entry which is preliminary data.</text>
</comment>
<evidence type="ECO:0000313" key="1">
    <source>
        <dbReference type="EMBL" id="OQM40817.1"/>
    </source>
</evidence>
<accession>A0A1V8NWV7</accession>
<dbReference type="AlphaFoldDB" id="A0A1V8NWV7"/>
<dbReference type="Proteomes" id="UP000192573">
    <property type="component" value="Unassembled WGS sequence"/>
</dbReference>
<dbReference type="RefSeq" id="WP_080859638.1">
    <property type="nucleotide sequence ID" value="NZ_CP077405.1"/>
</dbReference>
<dbReference type="EMBL" id="NAEW01000008">
    <property type="protein sequence ID" value="OQM40817.1"/>
    <property type="molecule type" value="Genomic_DNA"/>
</dbReference>
<reference evidence="1 2" key="1">
    <citation type="submission" date="2017-03" db="EMBL/GenBank/DDBJ databases">
        <authorList>
            <person name="Afonso C.L."/>
            <person name="Miller P.J."/>
            <person name="Scott M.A."/>
            <person name="Spackman E."/>
            <person name="Goraichik I."/>
            <person name="Dimitrov K.M."/>
            <person name="Suarez D.L."/>
            <person name="Swayne D.E."/>
        </authorList>
    </citation>
    <scope>NUCLEOTIDE SEQUENCE [LARGE SCALE GENOMIC DNA]</scope>
    <source>
        <strain evidence="1 2">ATCC 51113</strain>
    </source>
</reference>
<name>A0A1V8NWV7_CITBR</name>
<proteinExistence type="predicted"/>
<evidence type="ECO:0000313" key="2">
    <source>
        <dbReference type="Proteomes" id="UP000192573"/>
    </source>
</evidence>
<dbReference type="Gene3D" id="3.90.1570.30">
    <property type="match status" value="1"/>
</dbReference>
<gene>
    <name evidence="1" type="ORF">BZK42_18165</name>
</gene>
<organism evidence="1 2">
    <name type="scientific">Citrobacter braakii</name>
    <dbReference type="NCBI Taxonomy" id="57706"/>
    <lineage>
        <taxon>Bacteria</taxon>
        <taxon>Pseudomonadati</taxon>
        <taxon>Pseudomonadota</taxon>
        <taxon>Gammaproteobacteria</taxon>
        <taxon>Enterobacterales</taxon>
        <taxon>Enterobacteriaceae</taxon>
        <taxon>Citrobacter</taxon>
        <taxon>Citrobacter freundii complex</taxon>
    </lineage>
</organism>